<evidence type="ECO:0000256" key="1">
    <source>
        <dbReference type="ARBA" id="ARBA00006889"/>
    </source>
</evidence>
<dbReference type="InterPro" id="IPR000566">
    <property type="entry name" value="Lipocln_cytosolic_FA-bd_dom"/>
</dbReference>
<dbReference type="RefSeq" id="WP_272749081.1">
    <property type="nucleotide sequence ID" value="NZ_JAQQKX010000013.1"/>
</dbReference>
<dbReference type="CDD" id="cd19438">
    <property type="entry name" value="lipocalin_Blc-like"/>
    <property type="match status" value="1"/>
</dbReference>
<dbReference type="PROSITE" id="PS00213">
    <property type="entry name" value="LIPOCALIN"/>
    <property type="match status" value="1"/>
</dbReference>
<dbReference type="InterPro" id="IPR047202">
    <property type="entry name" value="Lipocalin_Blc-like_dom"/>
</dbReference>
<keyword evidence="2" id="KW-0446">Lipid-binding</keyword>
<comment type="function">
    <text evidence="2">Involved in the storage or transport of lipids necessary for membrane maintenance under stressful conditions. Displays a binding preference for lysophospholipids.</text>
</comment>
<keyword evidence="2" id="KW-0472">Membrane</keyword>
<dbReference type="SUPFAM" id="SSF50814">
    <property type="entry name" value="Lipocalins"/>
    <property type="match status" value="1"/>
</dbReference>
<organism evidence="4 5">
    <name type="scientific">Asticcacaulis aquaticus</name>
    <dbReference type="NCBI Taxonomy" id="2984212"/>
    <lineage>
        <taxon>Bacteria</taxon>
        <taxon>Pseudomonadati</taxon>
        <taxon>Pseudomonadota</taxon>
        <taxon>Alphaproteobacteria</taxon>
        <taxon>Caulobacterales</taxon>
        <taxon>Caulobacteraceae</taxon>
        <taxon>Asticcacaulis</taxon>
    </lineage>
</organism>
<dbReference type="PROSITE" id="PS51257">
    <property type="entry name" value="PROKAR_LIPOPROTEIN"/>
    <property type="match status" value="1"/>
</dbReference>
<accession>A0ABT5HX09</accession>
<dbReference type="PANTHER" id="PTHR10612:SF34">
    <property type="entry name" value="APOLIPOPROTEIN D"/>
    <property type="match status" value="1"/>
</dbReference>
<feature type="signal peptide" evidence="2">
    <location>
        <begin position="1"/>
        <end position="21"/>
    </location>
</feature>
<dbReference type="Proteomes" id="UP001214854">
    <property type="component" value="Unassembled WGS sequence"/>
</dbReference>
<feature type="domain" description="Lipocalin/cytosolic fatty-acid binding" evidence="3">
    <location>
        <begin position="40"/>
        <end position="179"/>
    </location>
</feature>
<dbReference type="PANTHER" id="PTHR10612">
    <property type="entry name" value="APOLIPOPROTEIN D"/>
    <property type="match status" value="1"/>
</dbReference>
<keyword evidence="2" id="KW-0449">Lipoprotein</keyword>
<evidence type="ECO:0000256" key="2">
    <source>
        <dbReference type="PIRNR" id="PIRNR036893"/>
    </source>
</evidence>
<dbReference type="EMBL" id="JAQQKX010000013">
    <property type="protein sequence ID" value="MDC7684610.1"/>
    <property type="molecule type" value="Genomic_DNA"/>
</dbReference>
<name>A0ABT5HX09_9CAUL</name>
<comment type="caution">
    <text evidence="4">The sequence shown here is derived from an EMBL/GenBank/DDBJ whole genome shotgun (WGS) entry which is preliminary data.</text>
</comment>
<dbReference type="PRINTS" id="PR01171">
    <property type="entry name" value="BCTLIPOCALIN"/>
</dbReference>
<comment type="subcellular location">
    <subcellularLocation>
        <location evidence="2">Cell outer membrane</location>
    </subcellularLocation>
</comment>
<evidence type="ECO:0000313" key="4">
    <source>
        <dbReference type="EMBL" id="MDC7684610.1"/>
    </source>
</evidence>
<comment type="subunit">
    <text evidence="2">Homodimer.</text>
</comment>
<sequence>MKPQRAFLPLILLAAAVTACAAIPGGPVGNHNVPQPSKPVDLTAYSGLWYEVARYENAFEKDCEGVRAEYSALPDGQIRVVNTCRKGSITAEKTTSEGKAKVVAGSGNAKLKVSFAGPFYIGNYWVLDRADDYSWSIVGEPSGRYLWILSRTANPSPEVWVKLETRAAELGYDRSLIRPTRH</sequence>
<dbReference type="InterPro" id="IPR022271">
    <property type="entry name" value="Lipocalin_ApoD"/>
</dbReference>
<gene>
    <name evidence="4" type="ORF">PQU92_15095</name>
</gene>
<evidence type="ECO:0000259" key="3">
    <source>
        <dbReference type="Pfam" id="PF08212"/>
    </source>
</evidence>
<keyword evidence="5" id="KW-1185">Reference proteome</keyword>
<dbReference type="Pfam" id="PF08212">
    <property type="entry name" value="Lipocalin_2"/>
    <property type="match status" value="1"/>
</dbReference>
<evidence type="ECO:0000313" key="5">
    <source>
        <dbReference type="Proteomes" id="UP001214854"/>
    </source>
</evidence>
<dbReference type="InterPro" id="IPR022272">
    <property type="entry name" value="Lipocalin_CS"/>
</dbReference>
<dbReference type="Gene3D" id="2.40.128.20">
    <property type="match status" value="1"/>
</dbReference>
<dbReference type="InterPro" id="IPR002446">
    <property type="entry name" value="Lipocalin_bac"/>
</dbReference>
<feature type="chain" id="PRO_5045017337" description="Outer membrane lipoprotein Blc" evidence="2">
    <location>
        <begin position="22"/>
        <end position="182"/>
    </location>
</feature>
<dbReference type="InterPro" id="IPR012674">
    <property type="entry name" value="Calycin"/>
</dbReference>
<keyword evidence="2" id="KW-0732">Signal</keyword>
<dbReference type="PIRSF" id="PIRSF036893">
    <property type="entry name" value="Lipocalin_ApoD"/>
    <property type="match status" value="1"/>
</dbReference>
<keyword evidence="2" id="KW-0998">Cell outer membrane</keyword>
<proteinExistence type="inferred from homology"/>
<protein>
    <recommendedName>
        <fullName evidence="2">Outer membrane lipoprotein Blc</fullName>
    </recommendedName>
</protein>
<reference evidence="4 5" key="1">
    <citation type="submission" date="2023-01" db="EMBL/GenBank/DDBJ databases">
        <title>Novel species of the genus Asticcacaulis isolated from rivers.</title>
        <authorList>
            <person name="Lu H."/>
        </authorList>
    </citation>
    <scope>NUCLEOTIDE SEQUENCE [LARGE SCALE GENOMIC DNA]</scope>
    <source>
        <strain evidence="4 5">BYS171W</strain>
    </source>
</reference>
<comment type="similarity">
    <text evidence="1 2">Belongs to the calycin superfamily. Lipocalin family.</text>
</comment>